<feature type="region of interest" description="Disordered" evidence="1">
    <location>
        <begin position="1"/>
        <end position="33"/>
    </location>
</feature>
<name>A0A915KBG6_ROMCU</name>
<evidence type="ECO:0000313" key="2">
    <source>
        <dbReference type="Proteomes" id="UP000887565"/>
    </source>
</evidence>
<dbReference type="AlphaFoldDB" id="A0A915KBG6"/>
<proteinExistence type="predicted"/>
<keyword evidence="2" id="KW-1185">Reference proteome</keyword>
<dbReference type="Proteomes" id="UP000887565">
    <property type="component" value="Unplaced"/>
</dbReference>
<evidence type="ECO:0000256" key="1">
    <source>
        <dbReference type="SAM" id="MobiDB-lite"/>
    </source>
</evidence>
<organism evidence="2 3">
    <name type="scientific">Romanomermis culicivorax</name>
    <name type="common">Nematode worm</name>
    <dbReference type="NCBI Taxonomy" id="13658"/>
    <lineage>
        <taxon>Eukaryota</taxon>
        <taxon>Metazoa</taxon>
        <taxon>Ecdysozoa</taxon>
        <taxon>Nematoda</taxon>
        <taxon>Enoplea</taxon>
        <taxon>Dorylaimia</taxon>
        <taxon>Mermithida</taxon>
        <taxon>Mermithoidea</taxon>
        <taxon>Mermithidae</taxon>
        <taxon>Romanomermis</taxon>
    </lineage>
</organism>
<protein>
    <submittedName>
        <fullName evidence="3">Uncharacterized protein</fullName>
    </submittedName>
</protein>
<dbReference type="WBParaSite" id="nRc.2.0.1.t36057-RA">
    <property type="protein sequence ID" value="nRc.2.0.1.t36057-RA"/>
    <property type="gene ID" value="nRc.2.0.1.g36057"/>
</dbReference>
<sequence length="146" mass="16724">MKKVSKPKLTLQKQQERRPKVSLLPPELAREDNAKQMANMEETIEQVAKKSANLLDNSDQNQIMDADTQDYVDQRAQTSSCSSSSLEKIGIAPEVNLVSIYNPRLTPTIPEIDPKIDIETKTRNENEKPSWNQCKELWINQQMPQM</sequence>
<evidence type="ECO:0000313" key="3">
    <source>
        <dbReference type="WBParaSite" id="nRc.2.0.1.t36057-RA"/>
    </source>
</evidence>
<reference evidence="3" key="1">
    <citation type="submission" date="2022-11" db="UniProtKB">
        <authorList>
            <consortium name="WormBaseParasite"/>
        </authorList>
    </citation>
    <scope>IDENTIFICATION</scope>
</reference>
<accession>A0A915KBG6</accession>